<comment type="function">
    <text evidence="5">Part of an ABC transporter complex. Transmembrane domains (TMD) form a pore in the inner membrane and the ATP-binding domain (NBD) is responsible for energy generation.</text>
</comment>
<gene>
    <name evidence="7" type="ORF">Trichorick_00013</name>
</gene>
<evidence type="ECO:0000256" key="3">
    <source>
        <dbReference type="ARBA" id="ARBA00022741"/>
    </source>
</evidence>
<dbReference type="InterPro" id="IPR017871">
    <property type="entry name" value="ABC_transporter-like_CS"/>
</dbReference>
<evidence type="ECO:0000256" key="5">
    <source>
        <dbReference type="ARBA" id="ARBA00024725"/>
    </source>
</evidence>
<accession>A0ABZ0UT51</accession>
<sequence>MLSINNIYKKYGTSLVLNNINLNIETNSIVGIAGPSGGGKSTLLRCIQKLEELDSGEIIFTGKSGFMFQDFQLFPHMTILKNLVYAPNIHDRKSLANHNNNAIRLLQNLGMADKVECFPHQLSGGQKQRVALARSLMMQPEILLCDEPTSGLDVATIIDVVSLLISIRDMKVTMVIASHDLDFITKIADRVILLKNATVAADVRLQDLENPIQYLKAFY</sequence>
<evidence type="ECO:0000313" key="7">
    <source>
        <dbReference type="EMBL" id="WPY00143.1"/>
    </source>
</evidence>
<dbReference type="PROSITE" id="PS00211">
    <property type="entry name" value="ABC_TRANSPORTER_1"/>
    <property type="match status" value="1"/>
</dbReference>
<evidence type="ECO:0000256" key="1">
    <source>
        <dbReference type="ARBA" id="ARBA00005417"/>
    </source>
</evidence>
<dbReference type="EMBL" id="CP112932">
    <property type="protein sequence ID" value="WPY00143.1"/>
    <property type="molecule type" value="Genomic_DNA"/>
</dbReference>
<keyword evidence="8" id="KW-1185">Reference proteome</keyword>
<dbReference type="PANTHER" id="PTHR43166:SF4">
    <property type="entry name" value="PHOSPHONATES IMPORT ATP-BINDING PROTEIN PHNC"/>
    <property type="match status" value="1"/>
</dbReference>
<evidence type="ECO:0000313" key="8">
    <source>
        <dbReference type="Proteomes" id="UP001326613"/>
    </source>
</evidence>
<dbReference type="Proteomes" id="UP001326613">
    <property type="component" value="Chromosome"/>
</dbReference>
<dbReference type="PANTHER" id="PTHR43166">
    <property type="entry name" value="AMINO ACID IMPORT ATP-BINDING PROTEIN"/>
    <property type="match status" value="1"/>
</dbReference>
<dbReference type="InterPro" id="IPR003439">
    <property type="entry name" value="ABC_transporter-like_ATP-bd"/>
</dbReference>
<dbReference type="RefSeq" id="WP_323738242.1">
    <property type="nucleotide sequence ID" value="NZ_CP112932.1"/>
</dbReference>
<dbReference type="InterPro" id="IPR003593">
    <property type="entry name" value="AAA+_ATPase"/>
</dbReference>
<feature type="domain" description="ABC transporter" evidence="6">
    <location>
        <begin position="2"/>
        <end position="219"/>
    </location>
</feature>
<dbReference type="SUPFAM" id="SSF52540">
    <property type="entry name" value="P-loop containing nucleoside triphosphate hydrolases"/>
    <property type="match status" value="1"/>
</dbReference>
<dbReference type="GO" id="GO:0005524">
    <property type="term" value="F:ATP binding"/>
    <property type="evidence" value="ECO:0007669"/>
    <property type="project" value="UniProtKB-KW"/>
</dbReference>
<organism evidence="7 8">
    <name type="scientific">Candidatus Trichorickettsia mobilis</name>
    <dbReference type="NCBI Taxonomy" id="1346319"/>
    <lineage>
        <taxon>Bacteria</taxon>
        <taxon>Pseudomonadati</taxon>
        <taxon>Pseudomonadota</taxon>
        <taxon>Alphaproteobacteria</taxon>
        <taxon>Rickettsiales</taxon>
        <taxon>Rickettsiaceae</taxon>
        <taxon>Rickettsieae</taxon>
        <taxon>Candidatus Trichorickettsia</taxon>
    </lineage>
</organism>
<evidence type="ECO:0000259" key="6">
    <source>
        <dbReference type="PROSITE" id="PS50893"/>
    </source>
</evidence>
<keyword evidence="3" id="KW-0547">Nucleotide-binding</keyword>
<dbReference type="Pfam" id="PF00005">
    <property type="entry name" value="ABC_tran"/>
    <property type="match status" value="1"/>
</dbReference>
<reference evidence="7 8" key="1">
    <citation type="submission" date="2022-10" db="EMBL/GenBank/DDBJ databases">
        <title>Host association and intracellularity evolved multiple times independently in the Rickettsiales.</title>
        <authorList>
            <person name="Castelli M."/>
            <person name="Nardi T."/>
            <person name="Gammuto L."/>
            <person name="Bellinzona G."/>
            <person name="Sabaneyeva E."/>
            <person name="Potekhin A."/>
            <person name="Serra V."/>
            <person name="Petroni G."/>
            <person name="Sassera D."/>
        </authorList>
    </citation>
    <scope>NUCLEOTIDE SEQUENCE [LARGE SCALE GENOMIC DNA]</scope>
    <source>
        <strain evidence="7 8">Kr 154-4</strain>
    </source>
</reference>
<evidence type="ECO:0000256" key="2">
    <source>
        <dbReference type="ARBA" id="ARBA00022448"/>
    </source>
</evidence>
<keyword evidence="2" id="KW-0813">Transport</keyword>
<dbReference type="InterPro" id="IPR050086">
    <property type="entry name" value="MetN_ABC_transporter-like"/>
</dbReference>
<name>A0ABZ0UT51_9RICK</name>
<dbReference type="SMART" id="SM00382">
    <property type="entry name" value="AAA"/>
    <property type="match status" value="1"/>
</dbReference>
<evidence type="ECO:0000256" key="4">
    <source>
        <dbReference type="ARBA" id="ARBA00022840"/>
    </source>
</evidence>
<keyword evidence="4 7" id="KW-0067">ATP-binding</keyword>
<dbReference type="PROSITE" id="PS50893">
    <property type="entry name" value="ABC_TRANSPORTER_2"/>
    <property type="match status" value="1"/>
</dbReference>
<protein>
    <submittedName>
        <fullName evidence="7">Amino acid ABC transporter ATP-binding protein</fullName>
    </submittedName>
</protein>
<comment type="similarity">
    <text evidence="1">Belongs to the ABC transporter superfamily.</text>
</comment>
<dbReference type="Gene3D" id="3.40.50.300">
    <property type="entry name" value="P-loop containing nucleotide triphosphate hydrolases"/>
    <property type="match status" value="1"/>
</dbReference>
<dbReference type="InterPro" id="IPR027417">
    <property type="entry name" value="P-loop_NTPase"/>
</dbReference>
<proteinExistence type="inferred from homology"/>